<evidence type="ECO:0000259" key="2">
    <source>
        <dbReference type="Pfam" id="PF00566"/>
    </source>
</evidence>
<accession>A0A095AT75</accession>
<dbReference type="PANTHER" id="PTHR22957">
    <property type="entry name" value="TBC1 DOMAIN FAMILY MEMBER GTPASE-ACTIVATING PROTEIN"/>
    <property type="match status" value="1"/>
</dbReference>
<dbReference type="InterPro" id="IPR000195">
    <property type="entry name" value="Rab-GAP-TBC_dom"/>
</dbReference>
<sequence length="230" mass="26801">MNEEEIQTINEQLKVHYNEKIKEWTKIEKIIRDMEQNQTINTTLLSQMNNCQTTDNLTHNSSSLIECKENILKQFSHALDSVKKDVVRCDRNNCVYSKFDSHGDRNLATIERILLTYVWEYLDDEYTQGMCDIVAPLLALKLEHSIPSSIDTNNQSSLITNENSIELFNEIEISTYILFKDVICSNHMELTDILKFFNERAEHHNVDDILNLARHFANTVQKLTSKTNDN</sequence>
<keyword evidence="1" id="KW-0343">GTPase activation</keyword>
<dbReference type="SUPFAM" id="SSF47923">
    <property type="entry name" value="Ypt/Rab-GAP domain of gyp1p"/>
    <property type="match status" value="1"/>
</dbReference>
<evidence type="ECO:0000313" key="3">
    <source>
        <dbReference type="EMBL" id="KGB37646.1"/>
    </source>
</evidence>
<evidence type="ECO:0000256" key="1">
    <source>
        <dbReference type="ARBA" id="ARBA00022468"/>
    </source>
</evidence>
<dbReference type="AlphaFoldDB" id="A0A095AT75"/>
<dbReference type="GO" id="GO:0005096">
    <property type="term" value="F:GTPase activator activity"/>
    <property type="evidence" value="ECO:0007669"/>
    <property type="project" value="UniProtKB-KW"/>
</dbReference>
<reference evidence="3" key="1">
    <citation type="journal article" date="2012" name="Nat. Genet.">
        <title>Whole-genome sequence of Schistosoma haematobium.</title>
        <authorList>
            <person name="Young N.D."/>
            <person name="Jex A.R."/>
            <person name="Li B."/>
            <person name="Liu S."/>
            <person name="Yang L."/>
            <person name="Xiong Z."/>
            <person name="Li Y."/>
            <person name="Cantacessi C."/>
            <person name="Hall R.S."/>
            <person name="Xu X."/>
            <person name="Chen F."/>
            <person name="Wu X."/>
            <person name="Zerlotini A."/>
            <person name="Oliveira G."/>
            <person name="Hofmann A."/>
            <person name="Zhang G."/>
            <person name="Fang X."/>
            <person name="Kang Y."/>
            <person name="Campbell B.E."/>
            <person name="Loukas A."/>
            <person name="Ranganathan S."/>
            <person name="Rollinson D."/>
            <person name="Rinaldi G."/>
            <person name="Brindley P.J."/>
            <person name="Yang H."/>
            <person name="Wang J."/>
            <person name="Wang J."/>
            <person name="Gasser R.B."/>
        </authorList>
    </citation>
    <scope>NUCLEOTIDE SEQUENCE [LARGE SCALE GENOMIC DNA]</scope>
</reference>
<proteinExistence type="predicted"/>
<name>A0A095AT75_SCHHA</name>
<dbReference type="PANTHER" id="PTHR22957:SF502">
    <property type="entry name" value="SMALL G PROTEIN SIGNALING MODULATOR 2-RELATED"/>
    <property type="match status" value="1"/>
</dbReference>
<dbReference type="Gene3D" id="1.10.8.270">
    <property type="entry name" value="putative rabgap domain of human tbc1 domain family member 14 like domains"/>
    <property type="match status" value="1"/>
</dbReference>
<feature type="domain" description="Rab-GAP TBC" evidence="2">
    <location>
        <begin position="51"/>
        <end position="195"/>
    </location>
</feature>
<dbReference type="InterPro" id="IPR035969">
    <property type="entry name" value="Rab-GAP_TBC_sf"/>
</dbReference>
<dbReference type="EMBL" id="KL250910">
    <property type="protein sequence ID" value="KGB37646.1"/>
    <property type="molecule type" value="Genomic_DNA"/>
</dbReference>
<gene>
    <name evidence="3" type="ORF">MS3_05987</name>
</gene>
<organism evidence="3">
    <name type="scientific">Schistosoma haematobium</name>
    <name type="common">Blood fluke</name>
    <dbReference type="NCBI Taxonomy" id="6185"/>
    <lineage>
        <taxon>Eukaryota</taxon>
        <taxon>Metazoa</taxon>
        <taxon>Spiralia</taxon>
        <taxon>Lophotrochozoa</taxon>
        <taxon>Platyhelminthes</taxon>
        <taxon>Trematoda</taxon>
        <taxon>Digenea</taxon>
        <taxon>Strigeidida</taxon>
        <taxon>Schistosomatoidea</taxon>
        <taxon>Schistosomatidae</taxon>
        <taxon>Schistosoma</taxon>
    </lineage>
</organism>
<protein>
    <submittedName>
        <fullName evidence="3">Small G protein signaling modulator 2</fullName>
    </submittedName>
</protein>
<dbReference type="Pfam" id="PF00566">
    <property type="entry name" value="RabGAP-TBC"/>
    <property type="match status" value="1"/>
</dbReference>